<dbReference type="InterPro" id="IPR024422">
    <property type="entry name" value="Protein_unknown_function_OB"/>
</dbReference>
<dbReference type="EMBL" id="QGLO01000004">
    <property type="protein sequence ID" value="PXY91823.1"/>
    <property type="molecule type" value="Genomic_DNA"/>
</dbReference>
<dbReference type="RefSeq" id="WP_110447748.1">
    <property type="nucleotide sequence ID" value="NZ_CP132381.1"/>
</dbReference>
<organism evidence="2 3">
    <name type="scientific">Gilliamella apis</name>
    <dbReference type="NCBI Taxonomy" id="1970738"/>
    <lineage>
        <taxon>Bacteria</taxon>
        <taxon>Pseudomonadati</taxon>
        <taxon>Pseudomonadota</taxon>
        <taxon>Gammaproteobacteria</taxon>
        <taxon>Orbales</taxon>
        <taxon>Orbaceae</taxon>
        <taxon>Gilliamella</taxon>
    </lineage>
</organism>
<evidence type="ECO:0000313" key="2">
    <source>
        <dbReference type="EMBL" id="PXY91823.1"/>
    </source>
</evidence>
<evidence type="ECO:0000256" key="1">
    <source>
        <dbReference type="SAM" id="SignalP"/>
    </source>
</evidence>
<reference evidence="2 3" key="1">
    <citation type="submission" date="2018-05" db="EMBL/GenBank/DDBJ databases">
        <title>Reference genomes for bee gut microbiota database.</title>
        <authorList>
            <person name="Ellegaard K.M."/>
        </authorList>
    </citation>
    <scope>NUCLEOTIDE SEQUENCE [LARGE SCALE GENOMIC DNA]</scope>
    <source>
        <strain evidence="2 3">ESL0172</strain>
    </source>
</reference>
<sequence>MKKIIVVSILTLLSFNSFANDNAKRLTEQILKGDISIFRNEGNSNIRHAIPTVNALQLISEYNNNQYKYEKTYNNQNVNIKTSASGLKTDLSGEPFVVANGKNQFEYVLLELKNKDDAKEISEGNKLDLICVGTKDNLSFPILKNCVKSDDYFQKYFEVTMSKINKLEKDDKPSSPIETFYLALWKFDIQKPNTLDKYKTFSELMQNKSDFDEVTALVKANITEENRTTTMPTP</sequence>
<feature type="chain" id="PRO_5016145591" evidence="1">
    <location>
        <begin position="20"/>
        <end position="234"/>
    </location>
</feature>
<dbReference type="OrthoDB" id="7067614at2"/>
<feature type="signal peptide" evidence="1">
    <location>
        <begin position="1"/>
        <end position="19"/>
    </location>
</feature>
<proteinExistence type="predicted"/>
<keyword evidence="3" id="KW-1185">Reference proteome</keyword>
<dbReference type="Pfam" id="PF12869">
    <property type="entry name" value="tRNA_anti-like"/>
    <property type="match status" value="1"/>
</dbReference>
<dbReference type="AlphaFoldDB" id="A0A2V4EBK6"/>
<name>A0A2V4EBK6_9GAMM</name>
<gene>
    <name evidence="2" type="ORF">DKK78_05780</name>
</gene>
<evidence type="ECO:0000313" key="3">
    <source>
        <dbReference type="Proteomes" id="UP000247673"/>
    </source>
</evidence>
<dbReference type="Proteomes" id="UP000247673">
    <property type="component" value="Unassembled WGS sequence"/>
</dbReference>
<accession>A0A2V4EBK6</accession>
<keyword evidence="1" id="KW-0732">Signal</keyword>
<comment type="caution">
    <text evidence="2">The sequence shown here is derived from an EMBL/GenBank/DDBJ whole genome shotgun (WGS) entry which is preliminary data.</text>
</comment>
<protein>
    <submittedName>
        <fullName evidence="2">Uncharacterized protein</fullName>
    </submittedName>
</protein>